<evidence type="ECO:0000313" key="3">
    <source>
        <dbReference type="Proteomes" id="UP000800093"/>
    </source>
</evidence>
<accession>A0A9P4MYD7</accession>
<name>A0A9P4MYD7_9PLEO</name>
<protein>
    <submittedName>
        <fullName evidence="2">Uncharacterized protein</fullName>
    </submittedName>
</protein>
<dbReference type="AlphaFoldDB" id="A0A9P4MYD7"/>
<evidence type="ECO:0000313" key="2">
    <source>
        <dbReference type="EMBL" id="KAF2258433.1"/>
    </source>
</evidence>
<organism evidence="2 3">
    <name type="scientific">Lojkania enalia</name>
    <dbReference type="NCBI Taxonomy" id="147567"/>
    <lineage>
        <taxon>Eukaryota</taxon>
        <taxon>Fungi</taxon>
        <taxon>Dikarya</taxon>
        <taxon>Ascomycota</taxon>
        <taxon>Pezizomycotina</taxon>
        <taxon>Dothideomycetes</taxon>
        <taxon>Pleosporomycetidae</taxon>
        <taxon>Pleosporales</taxon>
        <taxon>Pleosporales incertae sedis</taxon>
        <taxon>Lojkania</taxon>
    </lineage>
</organism>
<reference evidence="3" key="1">
    <citation type="journal article" date="2020" name="Stud. Mycol.">
        <title>101 Dothideomycetes genomes: A test case for predicting lifestyles and emergence of pathogens.</title>
        <authorList>
            <person name="Haridas S."/>
            <person name="Albert R."/>
            <person name="Binder M."/>
            <person name="Bloem J."/>
            <person name="LaButti K."/>
            <person name="Salamov A."/>
            <person name="Andreopoulos B."/>
            <person name="Baker S."/>
            <person name="Barry K."/>
            <person name="Bills G."/>
            <person name="Bluhm B."/>
            <person name="Cannon C."/>
            <person name="Castanera R."/>
            <person name="Culley D."/>
            <person name="Daum C."/>
            <person name="Ezra D."/>
            <person name="Gonzalez J."/>
            <person name="Henrissat B."/>
            <person name="Kuo A."/>
            <person name="Liang C."/>
            <person name="Lipzen A."/>
            <person name="Lutzoni F."/>
            <person name="Magnuson J."/>
            <person name="Mondo S."/>
            <person name="Nolan M."/>
            <person name="Ohm R."/>
            <person name="Pangilinan J."/>
            <person name="Park H.-J."/>
            <person name="Ramirez L."/>
            <person name="Alfaro M."/>
            <person name="Sun H."/>
            <person name="Tritt A."/>
            <person name="Yoshinaga Y."/>
            <person name="Zwiers L.-H."/>
            <person name="Turgeon B."/>
            <person name="Goodwin S."/>
            <person name="Spatafora J."/>
            <person name="Crous P."/>
            <person name="Grigoriev I."/>
        </authorList>
    </citation>
    <scope>NUCLEOTIDE SEQUENCE [LARGE SCALE GENOMIC DNA]</scope>
    <source>
        <strain evidence="3">CBS 304.66</strain>
    </source>
</reference>
<comment type="caution">
    <text evidence="2">The sequence shown here is derived from an EMBL/GenBank/DDBJ whole genome shotgun (WGS) entry which is preliminary data.</text>
</comment>
<feature type="compositionally biased region" description="Polar residues" evidence="1">
    <location>
        <begin position="38"/>
        <end position="48"/>
    </location>
</feature>
<dbReference type="EMBL" id="ML986765">
    <property type="protein sequence ID" value="KAF2258433.1"/>
    <property type="molecule type" value="Genomic_DNA"/>
</dbReference>
<dbReference type="Proteomes" id="UP000800093">
    <property type="component" value="Unassembled WGS sequence"/>
</dbReference>
<feature type="region of interest" description="Disordered" evidence="1">
    <location>
        <begin position="30"/>
        <end position="60"/>
    </location>
</feature>
<evidence type="ECO:0000256" key="1">
    <source>
        <dbReference type="SAM" id="MobiDB-lite"/>
    </source>
</evidence>
<proteinExistence type="predicted"/>
<gene>
    <name evidence="2" type="ORF">CC78DRAFT_587190</name>
</gene>
<sequence length="103" mass="11386">MLPAIVLLFPATKPLLCVIRWSRTSAAPIIHRPEAGPASQQDTTSSTHHPPPAKVRPSLNRTWRGSPAIALGLSRRACLRLLDHCTRQLQPLTVHWCHEHAAP</sequence>
<keyword evidence="3" id="KW-1185">Reference proteome</keyword>